<organism evidence="1 2">
    <name type="scientific">Rhizoctonia solani</name>
    <dbReference type="NCBI Taxonomy" id="456999"/>
    <lineage>
        <taxon>Eukaryota</taxon>
        <taxon>Fungi</taxon>
        <taxon>Dikarya</taxon>
        <taxon>Basidiomycota</taxon>
        <taxon>Agaricomycotina</taxon>
        <taxon>Agaricomycetes</taxon>
        <taxon>Cantharellales</taxon>
        <taxon>Ceratobasidiaceae</taxon>
        <taxon>Rhizoctonia</taxon>
    </lineage>
</organism>
<sequence>MMYKFYSVPTQPIFEGGSIQPTYTHSQGSNWPYSINDMTDTLLPQQTILPEVTPIVQQTPRPIVRRRRRTAQPYPQNSALTPEVAKGEAIRLRDKIILFRLNQAYNLNIRIRKSRLLPYSELGLTGTPLEEYEEIIGNVSRFVFKKGDWGRAFELLGEAAFHVFKREEMDIAAGEGFILPNMEERLKCYVEFYPHDAGVDHYFKEFQLPVPRQPLNGRDSSLSSSSKR</sequence>
<dbReference type="AlphaFoldDB" id="A0A8H2WD06"/>
<reference evidence="1" key="1">
    <citation type="submission" date="2021-01" db="EMBL/GenBank/DDBJ databases">
        <authorList>
            <person name="Kaushik A."/>
        </authorList>
    </citation>
    <scope>NUCLEOTIDE SEQUENCE</scope>
    <source>
        <strain evidence="1">AG1-1C</strain>
    </source>
</reference>
<dbReference type="Proteomes" id="UP000663846">
    <property type="component" value="Unassembled WGS sequence"/>
</dbReference>
<comment type="caution">
    <text evidence="1">The sequence shown here is derived from an EMBL/GenBank/DDBJ whole genome shotgun (WGS) entry which is preliminary data.</text>
</comment>
<name>A0A8H2WD06_9AGAM</name>
<accession>A0A8H2WD06</accession>
<protein>
    <submittedName>
        <fullName evidence="1">Uncharacterized protein</fullName>
    </submittedName>
</protein>
<gene>
    <name evidence="1" type="ORF">RDB_LOCUS13658</name>
</gene>
<dbReference type="EMBL" id="CAJMWS010000071">
    <property type="protein sequence ID" value="CAE6354811.1"/>
    <property type="molecule type" value="Genomic_DNA"/>
</dbReference>
<evidence type="ECO:0000313" key="1">
    <source>
        <dbReference type="EMBL" id="CAE6354811.1"/>
    </source>
</evidence>
<evidence type="ECO:0000313" key="2">
    <source>
        <dbReference type="Proteomes" id="UP000663846"/>
    </source>
</evidence>
<proteinExistence type="predicted"/>